<organism evidence="9 10">
    <name type="scientific">Sporothrix curviconia</name>
    <dbReference type="NCBI Taxonomy" id="1260050"/>
    <lineage>
        <taxon>Eukaryota</taxon>
        <taxon>Fungi</taxon>
        <taxon>Dikarya</taxon>
        <taxon>Ascomycota</taxon>
        <taxon>Pezizomycotina</taxon>
        <taxon>Sordariomycetes</taxon>
        <taxon>Sordariomycetidae</taxon>
        <taxon>Ophiostomatales</taxon>
        <taxon>Ophiostomataceae</taxon>
        <taxon>Sporothrix</taxon>
    </lineage>
</organism>
<keyword evidence="3 9" id="KW-0689">Ribosomal protein</keyword>
<comment type="similarity">
    <text evidence="2">Belongs to the universal ribosomal protein uL29 family.</text>
</comment>
<keyword evidence="10" id="KW-1185">Reference proteome</keyword>
<evidence type="ECO:0000256" key="2">
    <source>
        <dbReference type="ARBA" id="ARBA00009254"/>
    </source>
</evidence>
<evidence type="ECO:0000256" key="8">
    <source>
        <dbReference type="SAM" id="MobiDB-lite"/>
    </source>
</evidence>
<proteinExistence type="inferred from homology"/>
<evidence type="ECO:0000256" key="7">
    <source>
        <dbReference type="ARBA" id="ARBA00035399"/>
    </source>
</evidence>
<feature type="region of interest" description="Disordered" evidence="8">
    <location>
        <begin position="245"/>
        <end position="289"/>
    </location>
</feature>
<evidence type="ECO:0000313" key="10">
    <source>
        <dbReference type="Proteomes" id="UP001642405"/>
    </source>
</evidence>
<keyword evidence="5" id="KW-0687">Ribonucleoprotein</keyword>
<dbReference type="InterPro" id="IPR038340">
    <property type="entry name" value="MRP-L47_sf"/>
</dbReference>
<dbReference type="Pfam" id="PF06984">
    <property type="entry name" value="MRP-L47"/>
    <property type="match status" value="1"/>
</dbReference>
<sequence>MAVLGPSAARVRATSGFNYTRNMIACSQQTAFASQSQTQVPSPSPLLRRPTSPLCARPTQTQQRSSFSTSAVLEKRHKYHPRDNNRLRGVSSIRRTGPREFLSVSNDPLPRPALTAAAKEAKEAAYTAARPEIDADHGLWQFFYDQQVAQSPTKDAAHGRAWTAEELRRKSWDDLHRLWWVCVKERNRIATASVARKHFDLGFGSHEADERDRAVRTTMSRIKHVLTERFYVWEDAMDLAQSDPEIDLSGSGPAFRPAAYLEEEPAAAIEGETDAAESRAGEQHPSPAR</sequence>
<gene>
    <name evidence="9" type="primary">MRPL4</name>
    <name evidence="9" type="ORF">SCUCBS95973_006918</name>
</gene>
<dbReference type="GO" id="GO:0005840">
    <property type="term" value="C:ribosome"/>
    <property type="evidence" value="ECO:0007669"/>
    <property type="project" value="UniProtKB-KW"/>
</dbReference>
<reference evidence="9 10" key="1">
    <citation type="submission" date="2024-01" db="EMBL/GenBank/DDBJ databases">
        <authorList>
            <person name="Allen C."/>
            <person name="Tagirdzhanova G."/>
        </authorList>
    </citation>
    <scope>NUCLEOTIDE SEQUENCE [LARGE SCALE GENOMIC DNA]</scope>
</reference>
<dbReference type="Proteomes" id="UP001642405">
    <property type="component" value="Unassembled WGS sequence"/>
</dbReference>
<feature type="compositionally biased region" description="Acidic residues" evidence="8">
    <location>
        <begin position="261"/>
        <end position="275"/>
    </location>
</feature>
<evidence type="ECO:0000256" key="4">
    <source>
        <dbReference type="ARBA" id="ARBA00023128"/>
    </source>
</evidence>
<keyword evidence="4" id="KW-0496">Mitochondrion</keyword>
<dbReference type="PANTHER" id="PTHR21183:SF18">
    <property type="entry name" value="LARGE RIBOSOMAL SUBUNIT PROTEIN UL29M"/>
    <property type="match status" value="1"/>
</dbReference>
<dbReference type="InterPro" id="IPR010729">
    <property type="entry name" value="Ribosomal_uL29_mit"/>
</dbReference>
<evidence type="ECO:0000313" key="9">
    <source>
        <dbReference type="EMBL" id="CAK7228542.1"/>
    </source>
</evidence>
<comment type="caution">
    <text evidence="9">The sequence shown here is derived from an EMBL/GenBank/DDBJ whole genome shotgun (WGS) entry which is preliminary data.</text>
</comment>
<evidence type="ECO:0000256" key="3">
    <source>
        <dbReference type="ARBA" id="ARBA00022980"/>
    </source>
</evidence>
<accession>A0ABP0CA88</accession>
<name>A0ABP0CA88_9PEZI</name>
<evidence type="ECO:0000256" key="5">
    <source>
        <dbReference type="ARBA" id="ARBA00023274"/>
    </source>
</evidence>
<dbReference type="EMBL" id="CAWUHB010000044">
    <property type="protein sequence ID" value="CAK7228542.1"/>
    <property type="molecule type" value="Genomic_DNA"/>
</dbReference>
<feature type="region of interest" description="Disordered" evidence="8">
    <location>
        <begin position="35"/>
        <end position="70"/>
    </location>
</feature>
<protein>
    <recommendedName>
        <fullName evidence="6">Large ribosomal subunit protein uL29m</fullName>
    </recommendedName>
    <alternativeName>
        <fullName evidence="7">54S ribosomal protein L4, mitochondrial</fullName>
    </alternativeName>
</protein>
<evidence type="ECO:0000256" key="1">
    <source>
        <dbReference type="ARBA" id="ARBA00004173"/>
    </source>
</evidence>
<dbReference type="Gene3D" id="6.10.330.20">
    <property type="match status" value="1"/>
</dbReference>
<evidence type="ECO:0000256" key="6">
    <source>
        <dbReference type="ARBA" id="ARBA00035289"/>
    </source>
</evidence>
<comment type="subcellular location">
    <subcellularLocation>
        <location evidence="1">Mitochondrion</location>
    </subcellularLocation>
</comment>
<dbReference type="PANTHER" id="PTHR21183">
    <property type="entry name" value="RIBOSOMAL PROTEIN L47, MITOCHONDRIAL-RELATED"/>
    <property type="match status" value="1"/>
</dbReference>